<dbReference type="eggNOG" id="COG0457">
    <property type="taxonomic scope" value="Bacteria"/>
</dbReference>
<evidence type="ECO:0000256" key="2">
    <source>
        <dbReference type="ARBA" id="ARBA00023180"/>
    </source>
</evidence>
<evidence type="ECO:0000313" key="5">
    <source>
        <dbReference type="Proteomes" id="UP000027395"/>
    </source>
</evidence>
<dbReference type="PATRIC" id="fig|388467.6.peg.149"/>
<gene>
    <name evidence="4" type="ORF">A19Y_0198</name>
</gene>
<dbReference type="EC" id="2.8.2.23" evidence="4"/>
<dbReference type="InterPro" id="IPR027417">
    <property type="entry name" value="P-loop_NTPase"/>
</dbReference>
<keyword evidence="1 4" id="KW-0808">Transferase</keyword>
<dbReference type="RefSeq" id="WP_052369325.1">
    <property type="nucleotide sequence ID" value="NZ_CM002803.1"/>
</dbReference>
<dbReference type="Gene3D" id="1.25.40.10">
    <property type="entry name" value="Tetratricopeptide repeat domain"/>
    <property type="match status" value="1"/>
</dbReference>
<dbReference type="AlphaFoldDB" id="A0A073CBG4"/>
<keyword evidence="2" id="KW-0325">Glycoprotein</keyword>
<dbReference type="SUPFAM" id="SSF52540">
    <property type="entry name" value="P-loop containing nucleoside triphosphate hydrolases"/>
    <property type="match status" value="1"/>
</dbReference>
<dbReference type="STRING" id="388467.A19Y_0198"/>
<dbReference type="PANTHER" id="PTHR10605:SF56">
    <property type="entry name" value="BIFUNCTIONAL HEPARAN SULFATE N-DEACETYLASE_N-SULFOTRANSFERASE"/>
    <property type="match status" value="1"/>
</dbReference>
<dbReference type="EMBL" id="CM002803">
    <property type="protein sequence ID" value="KEI65441.1"/>
    <property type="molecule type" value="Genomic_DNA"/>
</dbReference>
<sequence>MDLLALADQFNREGNLSEAVDLYLQCFEATPDNTEINDRLWNLIQNYTLDEFLLEKIIKVYQNILQEQEDLLFCYTVLGDALTKQNQIHEAVKVYKKANYINCLNLKPEYGHNYWALEEPQKSDFIIIGAQKCGTTSLYHYLNQHPQILQTFQKETRFFSWNWVESQAGKDWYLSHFPRLPRGEIFLTGEASPDYFYFPDSEKRLFSMFPDTKLILLLRNPIDRSISDYYHSKRYGAEPRSLEEVLKIQTTLLYKIANNEIVLSDQLLDEMQPNYFLNSVYIYFIEKWLSLFPRNQLLVLATEDLELEPKETMKGVYSFLGVCHHDIEEYFKHNSNSYPPISSSFRQTLYEHFQPFNKMLEEYLGCNLGWLNGE</sequence>
<dbReference type="InterPro" id="IPR019734">
    <property type="entry name" value="TPR_rpt"/>
</dbReference>
<dbReference type="HOGENOM" id="CLU_017703_7_1_3"/>
<evidence type="ECO:0000313" key="4">
    <source>
        <dbReference type="EMBL" id="KEI65441.1"/>
    </source>
</evidence>
<dbReference type="SUPFAM" id="SSF48452">
    <property type="entry name" value="TPR-like"/>
    <property type="match status" value="1"/>
</dbReference>
<dbReference type="InterPro" id="IPR000863">
    <property type="entry name" value="Sulfotransferase_dom"/>
</dbReference>
<dbReference type="Gene3D" id="3.40.50.300">
    <property type="entry name" value="P-loop containing nucleotide triphosphate hydrolases"/>
    <property type="match status" value="1"/>
</dbReference>
<dbReference type="InterPro" id="IPR011990">
    <property type="entry name" value="TPR-like_helical_dom_sf"/>
</dbReference>
<evidence type="ECO:0000259" key="3">
    <source>
        <dbReference type="Pfam" id="PF00685"/>
    </source>
</evidence>
<evidence type="ECO:0000256" key="1">
    <source>
        <dbReference type="ARBA" id="ARBA00022679"/>
    </source>
</evidence>
<dbReference type="GO" id="GO:0008467">
    <property type="term" value="F:[heparan sulfate]-glucosamine 3-sulfotransferase activity"/>
    <property type="evidence" value="ECO:0007669"/>
    <property type="project" value="UniProtKB-EC"/>
</dbReference>
<organism evidence="4 5">
    <name type="scientific">Planktothrix agardhii (strain NIVA-CYA 126/8)</name>
    <dbReference type="NCBI Taxonomy" id="388467"/>
    <lineage>
        <taxon>Bacteria</taxon>
        <taxon>Bacillati</taxon>
        <taxon>Cyanobacteriota</taxon>
        <taxon>Cyanophyceae</taxon>
        <taxon>Oscillatoriophycideae</taxon>
        <taxon>Oscillatoriales</taxon>
        <taxon>Microcoleaceae</taxon>
        <taxon>Planktothrix</taxon>
    </lineage>
</organism>
<dbReference type="InterPro" id="IPR037359">
    <property type="entry name" value="NST/OST"/>
</dbReference>
<keyword evidence="5" id="KW-1185">Reference proteome</keyword>
<proteinExistence type="predicted"/>
<name>A0A073CBG4_PLAA1</name>
<dbReference type="Pfam" id="PF00685">
    <property type="entry name" value="Sulfotransfer_1"/>
    <property type="match status" value="1"/>
</dbReference>
<accession>A0A073CBG4</accession>
<dbReference type="PANTHER" id="PTHR10605">
    <property type="entry name" value="HEPARAN SULFATE SULFOTRANSFERASE"/>
    <property type="match status" value="1"/>
</dbReference>
<protein>
    <submittedName>
        <fullName evidence="4">Sulfotransferase</fullName>
        <ecNumber evidence="4">2.8.2.23</ecNumber>
    </submittedName>
</protein>
<dbReference type="Proteomes" id="UP000027395">
    <property type="component" value="Chromosome"/>
</dbReference>
<reference evidence="4 5" key="1">
    <citation type="journal article" date="2014" name="Appl. Environ. Microbiol.">
        <title>Elucidation of insertion elements encoded on plasmids and in vitro construction of shuttle vectors from the toxic cyanobacterium Planktothrix.</title>
        <authorList>
            <person name="Christiansen G."/>
            <person name="Goesmann A."/>
            <person name="Kurmayer R."/>
        </authorList>
    </citation>
    <scope>NUCLEOTIDE SEQUENCE [LARGE SCALE GENOMIC DNA]</scope>
    <source>
        <strain evidence="4 5">NIVA-CYA 126/8</strain>
    </source>
</reference>
<feature type="domain" description="Sulfotransferase" evidence="3">
    <location>
        <begin position="123"/>
        <end position="334"/>
    </location>
</feature>
<dbReference type="Pfam" id="PF13181">
    <property type="entry name" value="TPR_8"/>
    <property type="match status" value="1"/>
</dbReference>